<evidence type="ECO:0000313" key="1">
    <source>
        <dbReference type="EMBL" id="GBQ07518.1"/>
    </source>
</evidence>
<comment type="caution">
    <text evidence="1">The sequence shown here is derived from an EMBL/GenBank/DDBJ whole genome shotgun (WGS) entry which is preliminary data.</text>
</comment>
<gene>
    <name evidence="1" type="ORF">AA15669_1415</name>
</gene>
<evidence type="ECO:0000313" key="2">
    <source>
        <dbReference type="Proteomes" id="UP001062901"/>
    </source>
</evidence>
<proteinExistence type="predicted"/>
<dbReference type="Proteomes" id="UP001062901">
    <property type="component" value="Unassembled WGS sequence"/>
</dbReference>
<name>A0ABQ0P077_9PROT</name>
<reference evidence="1" key="1">
    <citation type="submission" date="2013-04" db="EMBL/GenBank/DDBJ databases">
        <title>The genome sequencing project of 58 acetic acid bacteria.</title>
        <authorList>
            <person name="Okamoto-Kainuma A."/>
            <person name="Ishikawa M."/>
            <person name="Umino S."/>
            <person name="Koizumi Y."/>
            <person name="Shiwa Y."/>
            <person name="Yoshikawa H."/>
            <person name="Matsutani M."/>
            <person name="Matsushita K."/>
        </authorList>
    </citation>
    <scope>NUCLEOTIDE SEQUENCE</scope>
    <source>
        <strain evidence="1">DSM 15669</strain>
    </source>
</reference>
<dbReference type="EMBL" id="BAQD01000033">
    <property type="protein sequence ID" value="GBQ07518.1"/>
    <property type="molecule type" value="Genomic_DNA"/>
</dbReference>
<keyword evidence="2" id="KW-1185">Reference proteome</keyword>
<sequence>MVFVVPNSSTQTPAVLLANHEAAMACSSTVGDGALVVDGSGEEAVLLPDDVELLLDTGDVDGEAEEDEADDAVVVGSRAVRSAGSERNESVPAAVFVPPKETSSPFCCSKLGAAPRMMLSLIVTIWGI</sequence>
<protein>
    <submittedName>
        <fullName evidence="1">Uncharacterized protein</fullName>
    </submittedName>
</protein>
<organism evidence="1 2">
    <name type="scientific">Saccharibacter floricola DSM 15669</name>
    <dbReference type="NCBI Taxonomy" id="1123227"/>
    <lineage>
        <taxon>Bacteria</taxon>
        <taxon>Pseudomonadati</taxon>
        <taxon>Pseudomonadota</taxon>
        <taxon>Alphaproteobacteria</taxon>
        <taxon>Acetobacterales</taxon>
        <taxon>Acetobacteraceae</taxon>
        <taxon>Saccharibacter</taxon>
    </lineage>
</organism>
<accession>A0ABQ0P077</accession>